<dbReference type="InterPro" id="IPR053746">
    <property type="entry name" value="Viral_HT_Connector_Assembly"/>
</dbReference>
<dbReference type="OrthoDB" id="2408702at2"/>
<keyword evidence="3" id="KW-1185">Reference proteome</keyword>
<evidence type="ECO:0000313" key="3">
    <source>
        <dbReference type="Proteomes" id="UP000032366"/>
    </source>
</evidence>
<accession>A0A0D6XRP0</accession>
<evidence type="ECO:0000313" key="1">
    <source>
        <dbReference type="EMBL" id="KIX91469.1"/>
    </source>
</evidence>
<reference evidence="1 3" key="1">
    <citation type="submission" date="2015-01" db="EMBL/GenBank/DDBJ databases">
        <authorList>
            <person name="Guo J."/>
        </authorList>
    </citation>
    <scope>NUCLEOTIDE SEQUENCE [LARGE SCALE GENOMIC DNA]</scope>
    <source>
        <strain evidence="1 3">DSM 22147</strain>
    </source>
</reference>
<dbReference type="EMBL" id="UHDT01000001">
    <property type="protein sequence ID" value="SUM57052.1"/>
    <property type="molecule type" value="Genomic_DNA"/>
</dbReference>
<dbReference type="Gene3D" id="1.10.246.150">
    <property type="match status" value="1"/>
</dbReference>
<dbReference type="Proteomes" id="UP000254100">
    <property type="component" value="Unassembled WGS sequence"/>
</dbReference>
<dbReference type="Proteomes" id="UP000032366">
    <property type="component" value="Unassembled WGS sequence"/>
</dbReference>
<proteinExistence type="predicted"/>
<evidence type="ECO:0000313" key="4">
    <source>
        <dbReference type="Proteomes" id="UP000254100"/>
    </source>
</evidence>
<organism evidence="2 4">
    <name type="scientific">Staphylococcus microti</name>
    <dbReference type="NCBI Taxonomy" id="569857"/>
    <lineage>
        <taxon>Bacteria</taxon>
        <taxon>Bacillati</taxon>
        <taxon>Bacillota</taxon>
        <taxon>Bacilli</taxon>
        <taxon>Bacillales</taxon>
        <taxon>Staphylococcaceae</taxon>
        <taxon>Staphylococcus</taxon>
    </lineage>
</organism>
<reference evidence="2 4" key="2">
    <citation type="submission" date="2018-06" db="EMBL/GenBank/DDBJ databases">
        <authorList>
            <consortium name="Pathogen Informatics"/>
            <person name="Doyle S."/>
        </authorList>
    </citation>
    <scope>NUCLEOTIDE SEQUENCE [LARGE SCALE GENOMIC DNA]</scope>
    <source>
        <strain evidence="2 4">NCTC13832</strain>
    </source>
</reference>
<sequence length="95" mass="11113">MTPDDVRAINEWSKAQYDDARLNVLIEKYIGVAEAYCNHEFSEPYPEGVQLFVAKSIKQFEIEFLSGRSMGSVSYTFKDDVGLTQYLKRYRKMVW</sequence>
<protein>
    <submittedName>
        <fullName evidence="2">Putative phage DNA-packaging protein</fullName>
    </submittedName>
</protein>
<dbReference type="AlphaFoldDB" id="A0A0D6XRP0"/>
<dbReference type="RefSeq" id="WP_044359058.1">
    <property type="nucleotide sequence ID" value="NZ_JXWY01000013.1"/>
</dbReference>
<evidence type="ECO:0000313" key="2">
    <source>
        <dbReference type="EMBL" id="SUM57052.1"/>
    </source>
</evidence>
<dbReference type="STRING" id="569857.TP70_02340"/>
<name>A0A0D6XRP0_9STAP</name>
<gene>
    <name evidence="2" type="ORF">NCTC13832_00717</name>
    <name evidence="1" type="ORF">TP70_02340</name>
</gene>
<dbReference type="EMBL" id="JXWY01000013">
    <property type="protein sequence ID" value="KIX91469.1"/>
    <property type="molecule type" value="Genomic_DNA"/>
</dbReference>